<accession>A0A402AFY7</accession>
<evidence type="ECO:0000313" key="3">
    <source>
        <dbReference type="EMBL" id="GCE17973.1"/>
    </source>
</evidence>
<dbReference type="GO" id="GO:0016758">
    <property type="term" value="F:hexosyltransferase activity"/>
    <property type="evidence" value="ECO:0007669"/>
    <property type="project" value="TreeGrafter"/>
</dbReference>
<reference evidence="4" key="1">
    <citation type="submission" date="2018-12" db="EMBL/GenBank/DDBJ databases">
        <title>Tengunoibacter tsumagoiensis gen. nov., sp. nov., Dictyobacter kobayashii sp. nov., D. alpinus sp. nov., and D. joshuensis sp. nov. and description of Dictyobacteraceae fam. nov. within the order Ktedonobacterales isolated from Tengu-no-mugimeshi.</title>
        <authorList>
            <person name="Wang C.M."/>
            <person name="Zheng Y."/>
            <person name="Sakai Y."/>
            <person name="Toyoda A."/>
            <person name="Minakuchi Y."/>
            <person name="Abe K."/>
            <person name="Yokota A."/>
            <person name="Yabe S."/>
        </authorList>
    </citation>
    <scope>NUCLEOTIDE SEQUENCE [LARGE SCALE GENOMIC DNA]</scope>
    <source>
        <strain evidence="4">Uno11</strain>
    </source>
</reference>
<comment type="caution">
    <text evidence="3">The sequence shown here is derived from an EMBL/GenBank/DDBJ whole genome shotgun (WGS) entry which is preliminary data.</text>
</comment>
<keyword evidence="4" id="KW-1185">Reference proteome</keyword>
<dbReference type="PANTHER" id="PTHR34136">
    <property type="match status" value="1"/>
</dbReference>
<dbReference type="EMBL" id="BIFS01000001">
    <property type="protein sequence ID" value="GCE17973.1"/>
    <property type="molecule type" value="Genomic_DNA"/>
</dbReference>
<evidence type="ECO:0000256" key="2">
    <source>
        <dbReference type="ARBA" id="ARBA00022679"/>
    </source>
</evidence>
<dbReference type="CDD" id="cd06533">
    <property type="entry name" value="Glyco_transf_WecG_TagA"/>
    <property type="match status" value="1"/>
</dbReference>
<dbReference type="Proteomes" id="UP000287188">
    <property type="component" value="Unassembled WGS sequence"/>
</dbReference>
<dbReference type="PANTHER" id="PTHR34136:SF1">
    <property type="entry name" value="UDP-N-ACETYL-D-MANNOSAMINURONIC ACID TRANSFERASE"/>
    <property type="match status" value="1"/>
</dbReference>
<dbReference type="InterPro" id="IPR004629">
    <property type="entry name" value="WecG_TagA_CpsF"/>
</dbReference>
<name>A0A402AFY7_9CHLR</name>
<dbReference type="NCBIfam" id="TIGR00696">
    <property type="entry name" value="wecG_tagA_cpsF"/>
    <property type="match status" value="1"/>
</dbReference>
<dbReference type="AlphaFoldDB" id="A0A402AFY7"/>
<dbReference type="RefSeq" id="WP_218031784.1">
    <property type="nucleotide sequence ID" value="NZ_BIFS01000001.1"/>
</dbReference>
<evidence type="ECO:0000313" key="4">
    <source>
        <dbReference type="Proteomes" id="UP000287188"/>
    </source>
</evidence>
<keyword evidence="1" id="KW-0328">Glycosyltransferase</keyword>
<organism evidence="3 4">
    <name type="scientific">Dictyobacter kobayashii</name>
    <dbReference type="NCBI Taxonomy" id="2014872"/>
    <lineage>
        <taxon>Bacteria</taxon>
        <taxon>Bacillati</taxon>
        <taxon>Chloroflexota</taxon>
        <taxon>Ktedonobacteria</taxon>
        <taxon>Ktedonobacterales</taxon>
        <taxon>Dictyobacteraceae</taxon>
        <taxon>Dictyobacter</taxon>
    </lineage>
</organism>
<sequence length="264" mass="29189">MVQMLNTSPSDVPPPVYVLGVRVDRLTQRQVLASLEQILSSAQRSSTPLPCQQIVTVNPEFVMAAQRDSLFCACINQAALVMADGIGIVLAARYLRQPTPERVTGIDTLSELATLCARQGYRMFLLGAAPGVAEIAGERLQEMAPGLQIAGTYAGSPALDEEQAILERVRTARADVLCVAYGAPAQDLWIYRNLSRLPVALAMGVGGSFDFLAGRQRRAPYWMRKSGLEWLYRLYREPWRWRRMLALPQFALSVVLKGRNSHDA</sequence>
<proteinExistence type="predicted"/>
<gene>
    <name evidence="3" type="ORF">KDK_17730</name>
</gene>
<dbReference type="Pfam" id="PF03808">
    <property type="entry name" value="Glyco_tran_WecG"/>
    <property type="match status" value="1"/>
</dbReference>
<keyword evidence="2 3" id="KW-0808">Transferase</keyword>
<evidence type="ECO:0000256" key="1">
    <source>
        <dbReference type="ARBA" id="ARBA00022676"/>
    </source>
</evidence>
<protein>
    <submittedName>
        <fullName evidence="3">WecB/TagA/CpsF family glycosyl transferase</fullName>
    </submittedName>
</protein>